<accession>A0ACC0ARN2</accession>
<gene>
    <name evidence="1" type="ORF">M9H77_22857</name>
</gene>
<dbReference type="Proteomes" id="UP001060085">
    <property type="component" value="Linkage Group LG05"/>
</dbReference>
<evidence type="ECO:0000313" key="1">
    <source>
        <dbReference type="EMBL" id="KAI5663534.1"/>
    </source>
</evidence>
<organism evidence="1 2">
    <name type="scientific">Catharanthus roseus</name>
    <name type="common">Madagascar periwinkle</name>
    <name type="synonym">Vinca rosea</name>
    <dbReference type="NCBI Taxonomy" id="4058"/>
    <lineage>
        <taxon>Eukaryota</taxon>
        <taxon>Viridiplantae</taxon>
        <taxon>Streptophyta</taxon>
        <taxon>Embryophyta</taxon>
        <taxon>Tracheophyta</taxon>
        <taxon>Spermatophyta</taxon>
        <taxon>Magnoliopsida</taxon>
        <taxon>eudicotyledons</taxon>
        <taxon>Gunneridae</taxon>
        <taxon>Pentapetalae</taxon>
        <taxon>asterids</taxon>
        <taxon>lamiids</taxon>
        <taxon>Gentianales</taxon>
        <taxon>Apocynaceae</taxon>
        <taxon>Rauvolfioideae</taxon>
        <taxon>Vinceae</taxon>
        <taxon>Catharanthinae</taxon>
        <taxon>Catharanthus</taxon>
    </lineage>
</organism>
<dbReference type="EMBL" id="CM044705">
    <property type="protein sequence ID" value="KAI5663534.1"/>
    <property type="molecule type" value="Genomic_DNA"/>
</dbReference>
<comment type="caution">
    <text evidence="1">The sequence shown here is derived from an EMBL/GenBank/DDBJ whole genome shotgun (WGS) entry which is preliminary data.</text>
</comment>
<reference evidence="2" key="1">
    <citation type="journal article" date="2023" name="Nat. Plants">
        <title>Single-cell RNA sequencing provides a high-resolution roadmap for understanding the multicellular compartmentation of specialized metabolism.</title>
        <authorList>
            <person name="Sun S."/>
            <person name="Shen X."/>
            <person name="Li Y."/>
            <person name="Li Y."/>
            <person name="Wang S."/>
            <person name="Li R."/>
            <person name="Zhang H."/>
            <person name="Shen G."/>
            <person name="Guo B."/>
            <person name="Wei J."/>
            <person name="Xu J."/>
            <person name="St-Pierre B."/>
            <person name="Chen S."/>
            <person name="Sun C."/>
        </authorList>
    </citation>
    <scope>NUCLEOTIDE SEQUENCE [LARGE SCALE GENOMIC DNA]</scope>
</reference>
<sequence length="297" mass="35148">MFWYGHPLRQRLFSTKSAYELQIWHKVETMNGDLRILWRNLWKANLHNRHKDLVWRAIVKAFPTGDRLKGWLRKDEYWLLCGQELEYVELIILRCPFTKAVWFNSRWQFRLDPFLGWDVVKWFGELLNPHNQFPLGSEQKQQTFKFVGKREKGKFDKENSWEAPHQGWLKINFDASYKEEGRIVSSVVTRDAEETKSYHDGNALLIIQSLNGDDSFINWRSKPLIDQGRAMLANWPNWKLCYSPRYTNTLANNLAIWANCNDLFGYIPPSLFPSEVLHDNDGTSFVLDPSDHLFPTH</sequence>
<name>A0ACC0ARN2_CATRO</name>
<protein>
    <submittedName>
        <fullName evidence="1">Uncharacterized protein</fullName>
    </submittedName>
</protein>
<evidence type="ECO:0000313" key="2">
    <source>
        <dbReference type="Proteomes" id="UP001060085"/>
    </source>
</evidence>
<proteinExistence type="predicted"/>
<keyword evidence="2" id="KW-1185">Reference proteome</keyword>